<dbReference type="Gene3D" id="3.40.50.2300">
    <property type="match status" value="1"/>
</dbReference>
<name>A0A5R9GLQ6_9BACL</name>
<keyword evidence="7" id="KW-0804">Transcription</keyword>
<evidence type="ECO:0000256" key="6">
    <source>
        <dbReference type="ARBA" id="ARBA00023125"/>
    </source>
</evidence>
<dbReference type="SMART" id="SM00448">
    <property type="entry name" value="REC"/>
    <property type="match status" value="1"/>
</dbReference>
<dbReference type="PROSITE" id="PS50110">
    <property type="entry name" value="RESPONSE_REGULATORY"/>
    <property type="match status" value="1"/>
</dbReference>
<dbReference type="SUPFAM" id="SSF46689">
    <property type="entry name" value="Homeodomain-like"/>
    <property type="match status" value="2"/>
</dbReference>
<dbReference type="PROSITE" id="PS00041">
    <property type="entry name" value="HTH_ARAC_FAMILY_1"/>
    <property type="match status" value="1"/>
</dbReference>
<feature type="domain" description="HTH araC/xylS-type" evidence="9">
    <location>
        <begin position="420"/>
        <end position="518"/>
    </location>
</feature>
<dbReference type="AlphaFoldDB" id="A0A5R9GLQ6"/>
<comment type="caution">
    <text evidence="11">The sequence shown here is derived from an EMBL/GenBank/DDBJ whole genome shotgun (WGS) entry which is preliminary data.</text>
</comment>
<sequence length="522" mass="61009">MKNMIKLMLVDDDPTVLVELKKMIEWDALGCTLAAEATNGKSAMELLQENKPDIVFTDMSMPNISGVEFINYIHELNAEIKVVALSAYEDFDYVRGSLKNGAKDYLLKHRITKENINDLIRSMIREIHEAGQGKTSAATGESKEDLLYKIVNEYAEIDNPDVLLKGLKLSWLSEDLILAVGGMDVRFEEMDGEYTDELTMRIMIDETIKYYRDYAMLPIEPGIFLLVFSAKEKSKREIEEVLRQIQITLFRFCSLEISFAVSDLFAGIENIKMQRQLNRSILLENYFQGNRKFIVQREGIGEPDKILDNQLLTQLDETLYLKDQNISEYFEAFFTELMNRHLSREWVQVLFMEIIMFLKRKINQLQLEEEAIFRNEPPYEAWSSFGTYEEIKNYLIRVCIGLKNELKKKRYTYSKYSISDKAMKYVEENYKEKLTLREIADALLVSTSYLSRTFKKSTGINLVTYINRTKMRHAREMILQGKLSLQEIAYEIGIQNYNYFYILFKETYGISPSDYIRSIESD</sequence>
<keyword evidence="3 8" id="KW-0597">Phosphoprotein</keyword>
<dbReference type="InterPro" id="IPR018060">
    <property type="entry name" value="HTH_AraC"/>
</dbReference>
<dbReference type="Gene3D" id="1.10.10.60">
    <property type="entry name" value="Homeodomain-like"/>
    <property type="match status" value="2"/>
</dbReference>
<evidence type="ECO:0000256" key="1">
    <source>
        <dbReference type="ARBA" id="ARBA00004496"/>
    </source>
</evidence>
<feature type="modified residue" description="4-aspartylphosphate" evidence="8">
    <location>
        <position position="58"/>
    </location>
</feature>
<evidence type="ECO:0000256" key="2">
    <source>
        <dbReference type="ARBA" id="ARBA00022490"/>
    </source>
</evidence>
<dbReference type="GO" id="GO:0003700">
    <property type="term" value="F:DNA-binding transcription factor activity"/>
    <property type="evidence" value="ECO:0007669"/>
    <property type="project" value="InterPro"/>
</dbReference>
<accession>A0A5R9GLQ6</accession>
<keyword evidence="6" id="KW-0238">DNA-binding</keyword>
<dbReference type="SUPFAM" id="SSF52172">
    <property type="entry name" value="CheY-like"/>
    <property type="match status" value="1"/>
</dbReference>
<dbReference type="Pfam" id="PF12833">
    <property type="entry name" value="HTH_18"/>
    <property type="match status" value="1"/>
</dbReference>
<keyword evidence="2" id="KW-0963">Cytoplasm</keyword>
<keyword evidence="12" id="KW-1185">Reference proteome</keyword>
<evidence type="ECO:0000313" key="12">
    <source>
        <dbReference type="Proteomes" id="UP000309676"/>
    </source>
</evidence>
<dbReference type="InterPro" id="IPR009057">
    <property type="entry name" value="Homeodomain-like_sf"/>
</dbReference>
<dbReference type="PROSITE" id="PS01124">
    <property type="entry name" value="HTH_ARAC_FAMILY_2"/>
    <property type="match status" value="1"/>
</dbReference>
<dbReference type="GO" id="GO:0043565">
    <property type="term" value="F:sequence-specific DNA binding"/>
    <property type="evidence" value="ECO:0007669"/>
    <property type="project" value="InterPro"/>
</dbReference>
<evidence type="ECO:0000256" key="5">
    <source>
        <dbReference type="ARBA" id="ARBA00023015"/>
    </source>
</evidence>
<dbReference type="PANTHER" id="PTHR42713:SF3">
    <property type="entry name" value="TRANSCRIPTIONAL REGULATORY PROTEIN HPTR"/>
    <property type="match status" value="1"/>
</dbReference>
<proteinExistence type="predicted"/>
<feature type="domain" description="Response regulatory" evidence="10">
    <location>
        <begin position="6"/>
        <end position="123"/>
    </location>
</feature>
<protein>
    <submittedName>
        <fullName evidence="11">Response regulator</fullName>
    </submittedName>
</protein>
<gene>
    <name evidence="11" type="ORF">FE782_09125</name>
</gene>
<dbReference type="Pfam" id="PF00072">
    <property type="entry name" value="Response_reg"/>
    <property type="match status" value="1"/>
</dbReference>
<dbReference type="SMART" id="SM00342">
    <property type="entry name" value="HTH_ARAC"/>
    <property type="match status" value="1"/>
</dbReference>
<dbReference type="GO" id="GO:0005737">
    <property type="term" value="C:cytoplasm"/>
    <property type="evidence" value="ECO:0007669"/>
    <property type="project" value="UniProtKB-SubCell"/>
</dbReference>
<keyword evidence="5" id="KW-0805">Transcription regulation</keyword>
<dbReference type="InterPro" id="IPR051552">
    <property type="entry name" value="HptR"/>
</dbReference>
<dbReference type="PANTHER" id="PTHR42713">
    <property type="entry name" value="HISTIDINE KINASE-RELATED"/>
    <property type="match status" value="1"/>
</dbReference>
<evidence type="ECO:0000256" key="3">
    <source>
        <dbReference type="ARBA" id="ARBA00022553"/>
    </source>
</evidence>
<keyword evidence="4" id="KW-0902">Two-component regulatory system</keyword>
<dbReference type="InterPro" id="IPR018062">
    <property type="entry name" value="HTH_AraC-typ_CS"/>
</dbReference>
<evidence type="ECO:0000313" key="11">
    <source>
        <dbReference type="EMBL" id="TLS52775.1"/>
    </source>
</evidence>
<evidence type="ECO:0000259" key="9">
    <source>
        <dbReference type="PROSITE" id="PS01124"/>
    </source>
</evidence>
<dbReference type="EMBL" id="VCIW01000004">
    <property type="protein sequence ID" value="TLS52775.1"/>
    <property type="molecule type" value="Genomic_DNA"/>
</dbReference>
<evidence type="ECO:0000256" key="8">
    <source>
        <dbReference type="PROSITE-ProRule" id="PRU00169"/>
    </source>
</evidence>
<dbReference type="CDD" id="cd17536">
    <property type="entry name" value="REC_YesN-like"/>
    <property type="match status" value="1"/>
</dbReference>
<dbReference type="InterPro" id="IPR001789">
    <property type="entry name" value="Sig_transdc_resp-reg_receiver"/>
</dbReference>
<dbReference type="Proteomes" id="UP000309676">
    <property type="component" value="Unassembled WGS sequence"/>
</dbReference>
<organism evidence="11 12">
    <name type="scientific">Paenibacillus antri</name>
    <dbReference type="NCBI Taxonomy" id="2582848"/>
    <lineage>
        <taxon>Bacteria</taxon>
        <taxon>Bacillati</taxon>
        <taxon>Bacillota</taxon>
        <taxon>Bacilli</taxon>
        <taxon>Bacillales</taxon>
        <taxon>Paenibacillaceae</taxon>
        <taxon>Paenibacillus</taxon>
    </lineage>
</organism>
<reference evidence="11 12" key="1">
    <citation type="submission" date="2019-05" db="EMBL/GenBank/DDBJ databases">
        <authorList>
            <person name="Narsing Rao M.P."/>
            <person name="Li W.J."/>
        </authorList>
    </citation>
    <scope>NUCLEOTIDE SEQUENCE [LARGE SCALE GENOMIC DNA]</scope>
    <source>
        <strain evidence="11 12">SYSU_K30003</strain>
    </source>
</reference>
<evidence type="ECO:0000256" key="4">
    <source>
        <dbReference type="ARBA" id="ARBA00023012"/>
    </source>
</evidence>
<comment type="subcellular location">
    <subcellularLocation>
        <location evidence="1">Cytoplasm</location>
    </subcellularLocation>
</comment>
<dbReference type="InterPro" id="IPR011006">
    <property type="entry name" value="CheY-like_superfamily"/>
</dbReference>
<dbReference type="GO" id="GO:0000160">
    <property type="term" value="P:phosphorelay signal transduction system"/>
    <property type="evidence" value="ECO:0007669"/>
    <property type="project" value="UniProtKB-KW"/>
</dbReference>
<evidence type="ECO:0000256" key="7">
    <source>
        <dbReference type="ARBA" id="ARBA00023163"/>
    </source>
</evidence>
<evidence type="ECO:0000259" key="10">
    <source>
        <dbReference type="PROSITE" id="PS50110"/>
    </source>
</evidence>